<feature type="signal peptide" evidence="1">
    <location>
        <begin position="1"/>
        <end position="19"/>
    </location>
</feature>
<protein>
    <recommendedName>
        <fullName evidence="4">Long-subunit fatty acid transport protein</fullName>
    </recommendedName>
</protein>
<dbReference type="EMBL" id="PCMW01000008">
    <property type="protein sequence ID" value="PDS26723.1"/>
    <property type="molecule type" value="Genomic_DNA"/>
</dbReference>
<evidence type="ECO:0008006" key="4">
    <source>
        <dbReference type="Google" id="ProtNLM"/>
    </source>
</evidence>
<sequence length="407" mass="44831">MIKNIITRFCLFLAVSTFAQEGSSSPYSYFGIGEVKFKGTVENRSMGGLSLLCDSIHLNMENPASYSHLKLTSFAIGTNNNQNKIQSDVQSETVKRFSLDYLAVGLPIGKLGASFGVIPYSAVGYKIQKTDLIRYNGTGGLNKVYAGLGYSITKALSIGINFDYNFGKITTQSSEFISDVELGTIEANTSIIKGTNFTFAMAFKDKISKKLELSASVSYSPESQLNVNNNRSISTLSYGGSVTETNDAILSKLTLNFSEKTTMGIAIGQPKKWLIGTEYHFRKSSNFSNVFNDPLTNVRFENGSKWSFGGYYIPKYNSFTSYLDRIVYRGGLKFENTGLMINNQSIKDQSVSLGFGLPLPGYTSNLNIGLELGSKGTTTAGLVKENYFNISIGVSFNDKWFQKRKYD</sequence>
<keyword evidence="1" id="KW-0732">Signal</keyword>
<dbReference type="OrthoDB" id="1491239at2"/>
<dbReference type="Proteomes" id="UP000220828">
    <property type="component" value="Unassembled WGS sequence"/>
</dbReference>
<accession>A0A2H3KEK7</accession>
<proteinExistence type="predicted"/>
<organism evidence="2 3">
    <name type="scientific">Flavobacterium branchiophilum</name>
    <dbReference type="NCBI Taxonomy" id="55197"/>
    <lineage>
        <taxon>Bacteria</taxon>
        <taxon>Pseudomonadati</taxon>
        <taxon>Bacteroidota</taxon>
        <taxon>Flavobacteriia</taxon>
        <taxon>Flavobacteriales</taxon>
        <taxon>Flavobacteriaceae</taxon>
        <taxon>Flavobacterium</taxon>
    </lineage>
</organism>
<dbReference type="SUPFAM" id="SSF56935">
    <property type="entry name" value="Porins"/>
    <property type="match status" value="1"/>
</dbReference>
<name>A0A2H3KEK7_9FLAO</name>
<evidence type="ECO:0000313" key="3">
    <source>
        <dbReference type="Proteomes" id="UP000220828"/>
    </source>
</evidence>
<comment type="caution">
    <text evidence="2">The sequence shown here is derived from an EMBL/GenBank/DDBJ whole genome shotgun (WGS) entry which is preliminary data.</text>
</comment>
<dbReference type="Gene3D" id="2.40.160.60">
    <property type="entry name" value="Outer membrane protein transport protein (OMPP1/FadL/TodX)"/>
    <property type="match status" value="1"/>
</dbReference>
<evidence type="ECO:0000313" key="2">
    <source>
        <dbReference type="EMBL" id="PDS26723.1"/>
    </source>
</evidence>
<dbReference type="RefSeq" id="WP_097553328.1">
    <property type="nucleotide sequence ID" value="NZ_PCMW01000008.1"/>
</dbReference>
<gene>
    <name evidence="2" type="ORF">B0A77_01690</name>
</gene>
<feature type="chain" id="PRO_5013924425" description="Long-subunit fatty acid transport protein" evidence="1">
    <location>
        <begin position="20"/>
        <end position="407"/>
    </location>
</feature>
<evidence type="ECO:0000256" key="1">
    <source>
        <dbReference type="SAM" id="SignalP"/>
    </source>
</evidence>
<dbReference type="AlphaFoldDB" id="A0A2H3KEK7"/>
<reference evidence="2 3" key="1">
    <citation type="submission" date="2017-09" db="EMBL/GenBank/DDBJ databases">
        <title>Whole genomes of Flavobacteriaceae.</title>
        <authorList>
            <person name="Stine C."/>
            <person name="Li C."/>
            <person name="Tadesse D."/>
        </authorList>
    </citation>
    <scope>NUCLEOTIDE SEQUENCE [LARGE SCALE GENOMIC DNA]</scope>
    <source>
        <strain evidence="2 3">ATCC 35036</strain>
    </source>
</reference>